<evidence type="ECO:0000313" key="1">
    <source>
        <dbReference type="EMBL" id="CAK5124641.1"/>
    </source>
</evidence>
<protein>
    <submittedName>
        <fullName evidence="1">Uncharacterized protein</fullName>
    </submittedName>
</protein>
<keyword evidence="2" id="KW-1185">Reference proteome</keyword>
<evidence type="ECO:0000313" key="2">
    <source>
        <dbReference type="Proteomes" id="UP001497535"/>
    </source>
</evidence>
<comment type="caution">
    <text evidence="1">The sequence shown here is derived from an EMBL/GenBank/DDBJ whole genome shotgun (WGS) entry which is preliminary data.</text>
</comment>
<name>A0ACB1B6G6_MELEN</name>
<reference evidence="1" key="1">
    <citation type="submission" date="2023-11" db="EMBL/GenBank/DDBJ databases">
        <authorList>
            <person name="Poullet M."/>
        </authorList>
    </citation>
    <scope>NUCLEOTIDE SEQUENCE</scope>
    <source>
        <strain evidence="1">E1834</strain>
    </source>
</reference>
<organism evidence="1 2">
    <name type="scientific">Meloidogyne enterolobii</name>
    <name type="common">Root-knot nematode worm</name>
    <name type="synonym">Meloidogyne mayaguensis</name>
    <dbReference type="NCBI Taxonomy" id="390850"/>
    <lineage>
        <taxon>Eukaryota</taxon>
        <taxon>Metazoa</taxon>
        <taxon>Ecdysozoa</taxon>
        <taxon>Nematoda</taxon>
        <taxon>Chromadorea</taxon>
        <taxon>Rhabditida</taxon>
        <taxon>Tylenchina</taxon>
        <taxon>Tylenchomorpha</taxon>
        <taxon>Tylenchoidea</taxon>
        <taxon>Meloidogynidae</taxon>
        <taxon>Meloidogyninae</taxon>
        <taxon>Meloidogyne</taxon>
    </lineage>
</organism>
<dbReference type="Proteomes" id="UP001497535">
    <property type="component" value="Unassembled WGS sequence"/>
</dbReference>
<accession>A0ACB1B6G6</accession>
<sequence>MHLTARVYADEMVFDSYIQETINRHRQFKMEPSLWMAFWTVWTGFLATKISLDERHKNAWMALGQDFAKAANKHLKLLGLPTAE</sequence>
<dbReference type="EMBL" id="CAVMJV010000203">
    <property type="protein sequence ID" value="CAK5124641.1"/>
    <property type="molecule type" value="Genomic_DNA"/>
</dbReference>
<proteinExistence type="predicted"/>
<gene>
    <name evidence="1" type="ORF">MENTE1834_LOCUS47816</name>
</gene>